<reference evidence="2 3" key="1">
    <citation type="journal article" date="2016" name="Front. Microbiol.">
        <title>Single-Cell (Meta-)Genomics of a Dimorphic Candidatus Thiomargarita nelsonii Reveals Genomic Plasticity.</title>
        <authorList>
            <person name="Flood B.E."/>
            <person name="Fliss P."/>
            <person name="Jones D.S."/>
            <person name="Dick G.J."/>
            <person name="Jain S."/>
            <person name="Kaster A.K."/>
            <person name="Winkel M."/>
            <person name="Mussmann M."/>
            <person name="Bailey J."/>
        </authorList>
    </citation>
    <scope>NUCLEOTIDE SEQUENCE [LARGE SCALE GENOMIC DNA]</scope>
    <source>
        <strain evidence="2">Hydrate Ridge</strain>
    </source>
</reference>
<dbReference type="Gene3D" id="3.20.20.70">
    <property type="entry name" value="Aldolase class I"/>
    <property type="match status" value="1"/>
</dbReference>
<dbReference type="PANTHER" id="PTHR22893">
    <property type="entry name" value="NADH OXIDOREDUCTASE-RELATED"/>
    <property type="match status" value="1"/>
</dbReference>
<dbReference type="PANTHER" id="PTHR22893:SF91">
    <property type="entry name" value="NADPH DEHYDROGENASE 2-RELATED"/>
    <property type="match status" value="1"/>
</dbReference>
<evidence type="ECO:0000313" key="3">
    <source>
        <dbReference type="Proteomes" id="UP000030428"/>
    </source>
</evidence>
<evidence type="ECO:0000259" key="1">
    <source>
        <dbReference type="Pfam" id="PF00724"/>
    </source>
</evidence>
<dbReference type="Proteomes" id="UP000030428">
    <property type="component" value="Unassembled WGS sequence"/>
</dbReference>
<protein>
    <recommendedName>
        <fullName evidence="1">NADH:flavin oxidoreductase/NADH oxidase N-terminal domain-containing protein</fullName>
    </recommendedName>
</protein>
<dbReference type="Pfam" id="PF00724">
    <property type="entry name" value="Oxidored_FMN"/>
    <property type="match status" value="1"/>
</dbReference>
<sequence length="93" mass="10204">MLDLFSPITLGSYELQNRIVMAPMTRNRANKDGIVQAMNVLYYAQRASAGLIITEGSPISPQAVGYPNIPGIFNQEQVKAWQKVTQAVHEKGG</sequence>
<proteinExistence type="predicted"/>
<dbReference type="GO" id="GO:0016491">
    <property type="term" value="F:oxidoreductase activity"/>
    <property type="evidence" value="ECO:0007669"/>
    <property type="project" value="InterPro"/>
</dbReference>
<gene>
    <name evidence="2" type="ORF">PN36_08115</name>
</gene>
<keyword evidence="3" id="KW-1185">Reference proteome</keyword>
<dbReference type="InterPro" id="IPR013785">
    <property type="entry name" value="Aldolase_TIM"/>
</dbReference>
<dbReference type="InterPro" id="IPR001155">
    <property type="entry name" value="OxRdtase_FMN_N"/>
</dbReference>
<evidence type="ECO:0000313" key="2">
    <source>
        <dbReference type="EMBL" id="KHD08031.1"/>
    </source>
</evidence>
<dbReference type="SUPFAM" id="SSF51395">
    <property type="entry name" value="FMN-linked oxidoreductases"/>
    <property type="match status" value="1"/>
</dbReference>
<name>A0A0A6PLR5_9GAMM</name>
<dbReference type="EMBL" id="JSZA02000023">
    <property type="protein sequence ID" value="KHD08031.1"/>
    <property type="molecule type" value="Genomic_DNA"/>
</dbReference>
<dbReference type="GO" id="GO:0010181">
    <property type="term" value="F:FMN binding"/>
    <property type="evidence" value="ECO:0007669"/>
    <property type="project" value="InterPro"/>
</dbReference>
<dbReference type="AlphaFoldDB" id="A0A0A6PLR5"/>
<organism evidence="2 3">
    <name type="scientific">Candidatus Thiomargarita nelsonii</name>
    <dbReference type="NCBI Taxonomy" id="1003181"/>
    <lineage>
        <taxon>Bacteria</taxon>
        <taxon>Pseudomonadati</taxon>
        <taxon>Pseudomonadota</taxon>
        <taxon>Gammaproteobacteria</taxon>
        <taxon>Thiotrichales</taxon>
        <taxon>Thiotrichaceae</taxon>
        <taxon>Thiomargarita</taxon>
    </lineage>
</organism>
<dbReference type="InterPro" id="IPR045247">
    <property type="entry name" value="Oye-like"/>
</dbReference>
<feature type="domain" description="NADH:flavin oxidoreductase/NADH oxidase N-terminal" evidence="1">
    <location>
        <begin position="3"/>
        <end position="93"/>
    </location>
</feature>
<comment type="caution">
    <text evidence="2">The sequence shown here is derived from an EMBL/GenBank/DDBJ whole genome shotgun (WGS) entry which is preliminary data.</text>
</comment>
<accession>A0A0A6PLR5</accession>